<proteinExistence type="predicted"/>
<keyword evidence="3" id="KW-1185">Reference proteome</keyword>
<protein>
    <submittedName>
        <fullName evidence="2">Uncharacterized protein</fullName>
    </submittedName>
</protein>
<feature type="compositionally biased region" description="Basic and acidic residues" evidence="1">
    <location>
        <begin position="389"/>
        <end position="398"/>
    </location>
</feature>
<evidence type="ECO:0000313" key="2">
    <source>
        <dbReference type="EMBL" id="ACY96458.1"/>
    </source>
</evidence>
<feature type="region of interest" description="Disordered" evidence="1">
    <location>
        <begin position="1"/>
        <end position="244"/>
    </location>
</feature>
<dbReference type="KEGG" id="tcu:Tcur_0868"/>
<dbReference type="HOGENOM" id="CLU_534121_0_0_11"/>
<feature type="compositionally biased region" description="Low complexity" evidence="1">
    <location>
        <begin position="101"/>
        <end position="112"/>
    </location>
</feature>
<dbReference type="STRING" id="471852.Tcur_0868"/>
<gene>
    <name evidence="2" type="ordered locus">Tcur_0868</name>
</gene>
<accession>D1A6I3</accession>
<feature type="region of interest" description="Disordered" evidence="1">
    <location>
        <begin position="382"/>
        <end position="403"/>
    </location>
</feature>
<reference evidence="2 3" key="1">
    <citation type="journal article" date="2011" name="Stand. Genomic Sci.">
        <title>Complete genome sequence of Thermomonospora curvata type strain (B9).</title>
        <authorList>
            <person name="Chertkov O."/>
            <person name="Sikorski J."/>
            <person name="Nolan M."/>
            <person name="Lapidus A."/>
            <person name="Lucas S."/>
            <person name="Del Rio T.G."/>
            <person name="Tice H."/>
            <person name="Cheng J.F."/>
            <person name="Goodwin L."/>
            <person name="Pitluck S."/>
            <person name="Liolios K."/>
            <person name="Ivanova N."/>
            <person name="Mavromatis K."/>
            <person name="Mikhailova N."/>
            <person name="Ovchinnikova G."/>
            <person name="Pati A."/>
            <person name="Chen A."/>
            <person name="Palaniappan K."/>
            <person name="Djao O.D."/>
            <person name="Land M."/>
            <person name="Hauser L."/>
            <person name="Chang Y.J."/>
            <person name="Jeffries C.D."/>
            <person name="Brettin T."/>
            <person name="Han C."/>
            <person name="Detter J.C."/>
            <person name="Rohde M."/>
            <person name="Goker M."/>
            <person name="Woyke T."/>
            <person name="Bristow J."/>
            <person name="Eisen J.A."/>
            <person name="Markowitz V."/>
            <person name="Hugenholtz P."/>
            <person name="Klenk H.P."/>
            <person name="Kyrpides N.C."/>
        </authorList>
    </citation>
    <scope>NUCLEOTIDE SEQUENCE [LARGE SCALE GENOMIC DNA]</scope>
    <source>
        <strain evidence="3">ATCC 19995 / DSM 43183 / JCM 3096 / KCTC 9072 / NBRC 15933 / NCIMB 10081 / Henssen B9</strain>
    </source>
</reference>
<feature type="compositionally biased region" description="Low complexity" evidence="1">
    <location>
        <begin position="125"/>
        <end position="141"/>
    </location>
</feature>
<dbReference type="Proteomes" id="UP000001918">
    <property type="component" value="Chromosome"/>
</dbReference>
<dbReference type="EMBL" id="CP001738">
    <property type="protein sequence ID" value="ACY96458.1"/>
    <property type="molecule type" value="Genomic_DNA"/>
</dbReference>
<dbReference type="AlphaFoldDB" id="D1A6I3"/>
<evidence type="ECO:0000313" key="3">
    <source>
        <dbReference type="Proteomes" id="UP000001918"/>
    </source>
</evidence>
<feature type="compositionally biased region" description="Low complexity" evidence="1">
    <location>
        <begin position="42"/>
        <end position="67"/>
    </location>
</feature>
<evidence type="ECO:0000256" key="1">
    <source>
        <dbReference type="SAM" id="MobiDB-lite"/>
    </source>
</evidence>
<sequence length="510" mass="52841">MTRFDRLTCHRRSIGPTIDTMDGPPRPKRPEPTSETTAQGTPRASAAPDASAPPEAAQDWAPVTGDSPPSPPPERPAEPGPLDDRDLSQLHASSPLQDWLESSPEPAATSPEEAPRRHSHTPPHGSETGSSGEASGPASPGNLSAGLSRGTSEPGSPVPSRGLSAEPVETSPEPRSDAPPHGSEAGPSDEVSDPASPGGPSTEPAGTAPEAEPSEPGPYAPLRGLSAEPTAQTPKQVTPAEAESGLDPLLPGEFIRSFAATVTWKAMLVVADGAFPGLGVAAALIGRIGELLGAVFLPSGGDGGAPFPVWTGEQGLVLDLSTRSAGAGRLLGDPAYGAADRREPGWTALGVEAGRAAPSGFRQRHHGVLVIDTLNPQSLYRPFGGPAQPDRDPADRTDAAVAAPDGGPDAGVVIVADVSRTGRRVVTAGSLWRHACRTVTWALYDPARPESWPQTRAELRALRHVGYIDPALGLALVLYVDAARRPWCPLGFLVEEDATTGRASIRMLWP</sequence>
<organism evidence="2 3">
    <name type="scientific">Thermomonospora curvata (strain ATCC 19995 / DSM 43183 / JCM 3096 / KCTC 9072 / NBRC 15933 / NCIMB 10081 / Henssen B9)</name>
    <dbReference type="NCBI Taxonomy" id="471852"/>
    <lineage>
        <taxon>Bacteria</taxon>
        <taxon>Bacillati</taxon>
        <taxon>Actinomycetota</taxon>
        <taxon>Actinomycetes</taxon>
        <taxon>Streptosporangiales</taxon>
        <taxon>Thermomonosporaceae</taxon>
        <taxon>Thermomonospora</taxon>
    </lineage>
</organism>
<name>D1A6I3_THECD</name>